<evidence type="ECO:0000256" key="7">
    <source>
        <dbReference type="ARBA" id="ARBA00036320"/>
    </source>
</evidence>
<organism evidence="11">
    <name type="scientific">Gasterosteus aculeatus</name>
    <name type="common">Three-spined stickleback</name>
    <dbReference type="NCBI Taxonomy" id="69293"/>
    <lineage>
        <taxon>Eukaryota</taxon>
        <taxon>Metazoa</taxon>
        <taxon>Chordata</taxon>
        <taxon>Craniata</taxon>
        <taxon>Vertebrata</taxon>
        <taxon>Euteleostomi</taxon>
        <taxon>Actinopterygii</taxon>
        <taxon>Neopterygii</taxon>
        <taxon>Teleostei</taxon>
        <taxon>Neoteleostei</taxon>
        <taxon>Acanthomorphata</taxon>
        <taxon>Eupercaria</taxon>
        <taxon>Perciformes</taxon>
        <taxon>Cottioidei</taxon>
        <taxon>Gasterosteales</taxon>
        <taxon>Gasterosteidae</taxon>
        <taxon>Gasterosteus</taxon>
    </lineage>
</organism>
<keyword evidence="2" id="KW-0645">Protease</keyword>
<dbReference type="Gene3D" id="2.40.10.10">
    <property type="entry name" value="Trypsin-like serine proteases"/>
    <property type="match status" value="1"/>
</dbReference>
<dbReference type="PRINTS" id="PR00722">
    <property type="entry name" value="CHYMOTRYPSIN"/>
</dbReference>
<comment type="subcellular location">
    <subcellularLocation>
        <location evidence="1">Secreted</location>
        <location evidence="1">Extracellular space</location>
    </subcellularLocation>
</comment>
<dbReference type="CDD" id="cd00190">
    <property type="entry name" value="Tryp_SPc"/>
    <property type="match status" value="1"/>
</dbReference>
<dbReference type="FunCoup" id="G3PHM4">
    <property type="interactions" value="9"/>
</dbReference>
<dbReference type="InterPro" id="IPR009003">
    <property type="entry name" value="Peptidase_S1_PA"/>
</dbReference>
<feature type="signal peptide" evidence="9">
    <location>
        <begin position="1"/>
        <end position="22"/>
    </location>
</feature>
<dbReference type="FunFam" id="2.40.10.10:FF:000005">
    <property type="entry name" value="Serine protease 37"/>
    <property type="match status" value="1"/>
</dbReference>
<dbReference type="GO" id="GO:0006508">
    <property type="term" value="P:proteolysis"/>
    <property type="evidence" value="ECO:0007669"/>
    <property type="project" value="UniProtKB-KW"/>
</dbReference>
<dbReference type="InterPro" id="IPR001254">
    <property type="entry name" value="Trypsin_dom"/>
</dbReference>
<dbReference type="InterPro" id="IPR043504">
    <property type="entry name" value="Peptidase_S1_PA_chymotrypsin"/>
</dbReference>
<dbReference type="InterPro" id="IPR001314">
    <property type="entry name" value="Peptidase_S1A"/>
</dbReference>
<dbReference type="InParanoid" id="G3PHM4"/>
<dbReference type="PANTHER" id="PTHR24271:SF87">
    <property type="entry name" value="ARGININE ESTERASE-LIKE-RELATED"/>
    <property type="match status" value="1"/>
</dbReference>
<reference evidence="11" key="2">
    <citation type="submission" date="2024-04" db="UniProtKB">
        <authorList>
            <consortium name="Ensembl"/>
        </authorList>
    </citation>
    <scope>IDENTIFICATION</scope>
</reference>
<dbReference type="SMART" id="SM00020">
    <property type="entry name" value="Tryp_SPc"/>
    <property type="match status" value="1"/>
</dbReference>
<dbReference type="Pfam" id="PF00089">
    <property type="entry name" value="Trypsin"/>
    <property type="match status" value="1"/>
</dbReference>
<evidence type="ECO:0000256" key="5">
    <source>
        <dbReference type="ARBA" id="ARBA00023145"/>
    </source>
</evidence>
<accession>G3PHM4</accession>
<dbReference type="AlphaFoldDB" id="G3PHM4"/>
<dbReference type="PANTHER" id="PTHR24271">
    <property type="entry name" value="KALLIKREIN-RELATED"/>
    <property type="match status" value="1"/>
</dbReference>
<protein>
    <recommendedName>
        <fullName evidence="8">trypsin</fullName>
        <ecNumber evidence="8">3.4.21.4</ecNumber>
    </recommendedName>
</protein>
<name>G3PHM4_GASAC</name>
<evidence type="ECO:0000259" key="10">
    <source>
        <dbReference type="PROSITE" id="PS50240"/>
    </source>
</evidence>
<evidence type="ECO:0000256" key="8">
    <source>
        <dbReference type="ARBA" id="ARBA00038868"/>
    </source>
</evidence>
<dbReference type="STRING" id="69293.ENSGACP00000017100"/>
<evidence type="ECO:0000256" key="6">
    <source>
        <dbReference type="ARBA" id="ARBA00023157"/>
    </source>
</evidence>
<dbReference type="GO" id="GO:0004252">
    <property type="term" value="F:serine-type endopeptidase activity"/>
    <property type="evidence" value="ECO:0007669"/>
    <property type="project" value="UniProtKB-EC"/>
</dbReference>
<sequence>IRPDTMATIVMLLLLVLGGADGSHIVGGRDAAPQSRPYMASLQIRGQHNCGGALVREDFVPTAAHCQIRGEPTSVVLGSHNLRTAKDVNRYDVKLCKHPSYVGIEEGDDIMLLKLSRKVRLDKSVKPIQLLNGNMKIKDKSNCRVAGWGWTRSQGKMVNELNVVDVPVVNLEVCKKQWAKLPANVICAGGYGTDKGFCRGDSGGPLVCNGKPVGVVSFNMRNERNCDYPNVPNVYTDIIKYLPWIKQVLKKRS</sequence>
<keyword evidence="4" id="KW-0720">Serine protease</keyword>
<evidence type="ECO:0000256" key="4">
    <source>
        <dbReference type="ARBA" id="ARBA00022825"/>
    </source>
</evidence>
<evidence type="ECO:0000256" key="1">
    <source>
        <dbReference type="ARBA" id="ARBA00004239"/>
    </source>
</evidence>
<dbReference type="Ensembl" id="ENSGACT00000017134.1">
    <property type="protein sequence ID" value="ENSGACP00000017100.1"/>
    <property type="gene ID" value="ENSGACG00000012935.1"/>
</dbReference>
<dbReference type="EC" id="3.4.21.4" evidence="8"/>
<keyword evidence="3" id="KW-0378">Hydrolase</keyword>
<evidence type="ECO:0000256" key="3">
    <source>
        <dbReference type="ARBA" id="ARBA00022801"/>
    </source>
</evidence>
<proteinExistence type="predicted"/>
<comment type="catalytic activity">
    <reaction evidence="7">
        <text>Preferential cleavage: Arg-|-Xaa, Lys-|-Xaa.</text>
        <dbReference type="EC" id="3.4.21.4"/>
    </reaction>
</comment>
<feature type="chain" id="PRO_5003449653" description="trypsin" evidence="9">
    <location>
        <begin position="23"/>
        <end position="253"/>
    </location>
</feature>
<dbReference type="eggNOG" id="KOG3627">
    <property type="taxonomic scope" value="Eukaryota"/>
</dbReference>
<evidence type="ECO:0000256" key="9">
    <source>
        <dbReference type="SAM" id="SignalP"/>
    </source>
</evidence>
<feature type="domain" description="Peptidase S1" evidence="10">
    <location>
        <begin position="25"/>
        <end position="250"/>
    </location>
</feature>
<reference evidence="11" key="1">
    <citation type="submission" date="2006-01" db="EMBL/GenBank/DDBJ databases">
        <authorList>
            <person name="Lindblad-Toh K."/>
            <person name="Mauceli E."/>
            <person name="Grabherr M."/>
            <person name="Chang J.L."/>
            <person name="Lander E.S."/>
        </authorList>
    </citation>
    <scope>NUCLEOTIDE SEQUENCE [LARGE SCALE GENOMIC DNA]</scope>
</reference>
<dbReference type="Bgee" id="ENSGACG00000012935">
    <property type="expression patterns" value="Expressed in head kidney and 6 other cell types or tissues"/>
</dbReference>
<keyword evidence="9" id="KW-0732">Signal</keyword>
<evidence type="ECO:0000313" key="11">
    <source>
        <dbReference type="Ensembl" id="ENSGACP00000017100.1"/>
    </source>
</evidence>
<dbReference type="MEROPS" id="S01.B89"/>
<keyword evidence="5" id="KW-0865">Zymogen</keyword>
<dbReference type="FunFam" id="2.40.10.10:FF:000036">
    <property type="entry name" value="Trypsin beta"/>
    <property type="match status" value="1"/>
</dbReference>
<dbReference type="SUPFAM" id="SSF50494">
    <property type="entry name" value="Trypsin-like serine proteases"/>
    <property type="match status" value="1"/>
</dbReference>
<keyword evidence="6" id="KW-1015">Disulfide bond</keyword>
<dbReference type="PROSITE" id="PS50240">
    <property type="entry name" value="TRYPSIN_DOM"/>
    <property type="match status" value="1"/>
</dbReference>
<evidence type="ECO:0000256" key="2">
    <source>
        <dbReference type="ARBA" id="ARBA00022670"/>
    </source>
</evidence>
<dbReference type="GO" id="GO:0005576">
    <property type="term" value="C:extracellular region"/>
    <property type="evidence" value="ECO:0007669"/>
    <property type="project" value="UniProtKB-SubCell"/>
</dbReference>